<organism evidence="1 2">
    <name type="scientific">Xenorhabdus szentirmaii DSM 16338</name>
    <dbReference type="NCBI Taxonomy" id="1427518"/>
    <lineage>
        <taxon>Bacteria</taxon>
        <taxon>Pseudomonadati</taxon>
        <taxon>Pseudomonadota</taxon>
        <taxon>Gammaproteobacteria</taxon>
        <taxon>Enterobacterales</taxon>
        <taxon>Morganellaceae</taxon>
        <taxon>Xenorhabdus</taxon>
    </lineage>
</organism>
<proteinExistence type="predicted"/>
<evidence type="ECO:0000313" key="2">
    <source>
        <dbReference type="Proteomes" id="UP000019202"/>
    </source>
</evidence>
<dbReference type="STRING" id="1427518.XSR1_170049"/>
<comment type="caution">
    <text evidence="1">The sequence shown here is derived from an EMBL/GenBank/DDBJ whole genome shotgun (WGS) entry which is preliminary data.</text>
</comment>
<dbReference type="EMBL" id="CBXF010000074">
    <property type="protein sequence ID" value="CDL81927.1"/>
    <property type="molecule type" value="Genomic_DNA"/>
</dbReference>
<sequence length="38" mass="4177">MLKLLESVDGIIDVINIGMVFMPITEYISSHADAVLDI</sequence>
<evidence type="ECO:0000313" key="1">
    <source>
        <dbReference type="EMBL" id="CDL81927.1"/>
    </source>
</evidence>
<keyword evidence="2" id="KW-1185">Reference proteome</keyword>
<accession>W1ITY3</accession>
<dbReference type="Proteomes" id="UP000019202">
    <property type="component" value="Unassembled WGS sequence"/>
</dbReference>
<dbReference type="AlphaFoldDB" id="W1ITY3"/>
<reference evidence="1" key="1">
    <citation type="submission" date="2013-11" db="EMBL/GenBank/DDBJ databases">
        <title>Draft genome sequence and annotation of the entomopathogenic bacteria, Xenorhabdus cabanillasi strain JM26 and Xenorhabdus szentirmai strain DSM 16338.</title>
        <authorList>
            <person name="Gualtieri M."/>
            <person name="Ogier J.C."/>
            <person name="Pages S."/>
            <person name="Givaudan A."/>
            <person name="Gaudriault S."/>
        </authorList>
    </citation>
    <scope>NUCLEOTIDE SEQUENCE [LARGE SCALE GENOMIC DNA]</scope>
    <source>
        <strain evidence="1">DSM 16338</strain>
    </source>
</reference>
<name>W1ITY3_9GAMM</name>
<protein>
    <submittedName>
        <fullName evidence="1">Uncharacterized protein</fullName>
    </submittedName>
</protein>
<gene>
    <name evidence="1" type="ORF">XSR1_170049</name>
</gene>